<reference evidence="2" key="2">
    <citation type="submission" date="2020-05" db="EMBL/GenBank/DDBJ databases">
        <authorList>
            <person name="Kim H.-S."/>
            <person name="Proctor R.H."/>
            <person name="Brown D.W."/>
        </authorList>
    </citation>
    <scope>NUCLEOTIDE SEQUENCE</scope>
    <source>
        <strain evidence="2">NRRL 20472</strain>
    </source>
</reference>
<organism evidence="2 3">
    <name type="scientific">Fusarium sarcochroum</name>
    <dbReference type="NCBI Taxonomy" id="1208366"/>
    <lineage>
        <taxon>Eukaryota</taxon>
        <taxon>Fungi</taxon>
        <taxon>Dikarya</taxon>
        <taxon>Ascomycota</taxon>
        <taxon>Pezizomycotina</taxon>
        <taxon>Sordariomycetes</taxon>
        <taxon>Hypocreomycetidae</taxon>
        <taxon>Hypocreales</taxon>
        <taxon>Nectriaceae</taxon>
        <taxon>Fusarium</taxon>
        <taxon>Fusarium lateritium species complex</taxon>
    </lineage>
</organism>
<dbReference type="EMBL" id="JABEXW010000282">
    <property type="protein sequence ID" value="KAF4966587.1"/>
    <property type="molecule type" value="Genomic_DNA"/>
</dbReference>
<evidence type="ECO:0000313" key="3">
    <source>
        <dbReference type="Proteomes" id="UP000622797"/>
    </source>
</evidence>
<keyword evidence="1" id="KW-0175">Coiled coil</keyword>
<protein>
    <submittedName>
        <fullName evidence="2">Uncharacterized protein</fullName>
    </submittedName>
</protein>
<feature type="coiled-coil region" evidence="1">
    <location>
        <begin position="25"/>
        <end position="82"/>
    </location>
</feature>
<gene>
    <name evidence="2" type="ORF">FSARC_5751</name>
</gene>
<comment type="caution">
    <text evidence="2">The sequence shown here is derived from an EMBL/GenBank/DDBJ whole genome shotgun (WGS) entry which is preliminary data.</text>
</comment>
<dbReference type="OrthoDB" id="10559918at2759"/>
<keyword evidence="3" id="KW-1185">Reference proteome</keyword>
<proteinExistence type="predicted"/>
<evidence type="ECO:0000313" key="2">
    <source>
        <dbReference type="EMBL" id="KAF4966587.1"/>
    </source>
</evidence>
<dbReference type="AlphaFoldDB" id="A0A8H4X981"/>
<dbReference type="Proteomes" id="UP000622797">
    <property type="component" value="Unassembled WGS sequence"/>
</dbReference>
<evidence type="ECO:0000256" key="1">
    <source>
        <dbReference type="SAM" id="Coils"/>
    </source>
</evidence>
<reference evidence="2" key="1">
    <citation type="journal article" date="2020" name="BMC Genomics">
        <title>Correction to: Identification and distribution of gene clusters required for synthesis of sphingolipid metabolism inhibitors in diverse species of the filamentous fungus Fusarium.</title>
        <authorList>
            <person name="Kim H.S."/>
            <person name="Lohmar J.M."/>
            <person name="Busman M."/>
            <person name="Brown D.W."/>
            <person name="Naumann T.A."/>
            <person name="Divon H.H."/>
            <person name="Lysoe E."/>
            <person name="Uhlig S."/>
            <person name="Proctor R.H."/>
        </authorList>
    </citation>
    <scope>NUCLEOTIDE SEQUENCE</scope>
    <source>
        <strain evidence="2">NRRL 20472</strain>
    </source>
</reference>
<sequence length="125" mass="14309">MADRSNDIPAPADAPSVVHARYHEVQIARREAEISQLRLQLAEAEYKDQLRQQQIGTIQNEKDALQDKNDVLQEESSVLQKENNALQDGNWAIHNEVTALQREIAALRSHKIEDAREMFERLPSI</sequence>
<name>A0A8H4X981_9HYPO</name>
<accession>A0A8H4X981</accession>